<evidence type="ECO:0000313" key="3">
    <source>
        <dbReference type="Proteomes" id="UP000037035"/>
    </source>
</evidence>
<dbReference type="EMBL" id="LAVV01008703">
    <property type="protein sequence ID" value="KNZ52132.1"/>
    <property type="molecule type" value="Genomic_DNA"/>
</dbReference>
<evidence type="ECO:0000256" key="1">
    <source>
        <dbReference type="SAM" id="MobiDB-lite"/>
    </source>
</evidence>
<feature type="region of interest" description="Disordered" evidence="1">
    <location>
        <begin position="39"/>
        <end position="76"/>
    </location>
</feature>
<comment type="caution">
    <text evidence="2">The sequence shown here is derived from an EMBL/GenBank/DDBJ whole genome shotgun (WGS) entry which is preliminary data.</text>
</comment>
<dbReference type="VEuPathDB" id="FungiDB:VP01_3681g2"/>
<gene>
    <name evidence="2" type="ORF">VP01_3681g2</name>
</gene>
<keyword evidence="3" id="KW-1185">Reference proteome</keyword>
<sequence length="76" mass="8247">MTYFTFYSLFSRGGLPCQLGAFMPHHLLVSSPHNALFNPSLPPHPKVPSDTHTPSHTRSGLISGATLNTPASEVFK</sequence>
<dbReference type="AlphaFoldDB" id="A0A0L6UV33"/>
<organism evidence="2 3">
    <name type="scientific">Puccinia sorghi</name>
    <dbReference type="NCBI Taxonomy" id="27349"/>
    <lineage>
        <taxon>Eukaryota</taxon>
        <taxon>Fungi</taxon>
        <taxon>Dikarya</taxon>
        <taxon>Basidiomycota</taxon>
        <taxon>Pucciniomycotina</taxon>
        <taxon>Pucciniomycetes</taxon>
        <taxon>Pucciniales</taxon>
        <taxon>Pucciniaceae</taxon>
        <taxon>Puccinia</taxon>
    </lineage>
</organism>
<name>A0A0L6UV33_9BASI</name>
<evidence type="ECO:0000313" key="2">
    <source>
        <dbReference type="EMBL" id="KNZ52132.1"/>
    </source>
</evidence>
<dbReference type="Proteomes" id="UP000037035">
    <property type="component" value="Unassembled WGS sequence"/>
</dbReference>
<feature type="compositionally biased region" description="Polar residues" evidence="1">
    <location>
        <begin position="50"/>
        <end position="76"/>
    </location>
</feature>
<proteinExistence type="predicted"/>
<protein>
    <submittedName>
        <fullName evidence="2">Uncharacterized protein</fullName>
    </submittedName>
</protein>
<reference evidence="2 3" key="1">
    <citation type="submission" date="2015-08" db="EMBL/GenBank/DDBJ databases">
        <title>Next Generation Sequencing and Analysis of the Genome of Puccinia sorghi L Schw, the Causal Agent of Maize Common Rust.</title>
        <authorList>
            <person name="Rochi L."/>
            <person name="Burguener G."/>
            <person name="Darino M."/>
            <person name="Turjanski A."/>
            <person name="Kreff E."/>
            <person name="Dieguez M.J."/>
            <person name="Sacco F."/>
        </authorList>
    </citation>
    <scope>NUCLEOTIDE SEQUENCE [LARGE SCALE GENOMIC DNA]</scope>
    <source>
        <strain evidence="2 3">RO10H11247</strain>
    </source>
</reference>
<accession>A0A0L6UV33</accession>